<dbReference type="PANTHER" id="PTHR19446">
    <property type="entry name" value="REVERSE TRANSCRIPTASES"/>
    <property type="match status" value="1"/>
</dbReference>
<keyword evidence="5" id="KW-1185">Reference proteome</keyword>
<dbReference type="InterPro" id="IPR036691">
    <property type="entry name" value="Endo/exonu/phosph_ase_sf"/>
</dbReference>
<dbReference type="SUPFAM" id="SSF56672">
    <property type="entry name" value="DNA/RNA polymerases"/>
    <property type="match status" value="1"/>
</dbReference>
<feature type="coiled-coil region" evidence="1">
    <location>
        <begin position="321"/>
        <end position="348"/>
    </location>
</feature>
<feature type="non-terminal residue" evidence="4">
    <location>
        <position position="1"/>
    </location>
</feature>
<feature type="domain" description="Reverse transcriptase" evidence="3">
    <location>
        <begin position="510"/>
        <end position="776"/>
    </location>
</feature>
<evidence type="ECO:0000313" key="5">
    <source>
        <dbReference type="Proteomes" id="UP001166093"/>
    </source>
</evidence>
<organism evidence="4 5">
    <name type="scientific">Polyodon spathula</name>
    <name type="common">North American paddlefish</name>
    <name type="synonym">Squalus spathula</name>
    <dbReference type="NCBI Taxonomy" id="7913"/>
    <lineage>
        <taxon>Eukaryota</taxon>
        <taxon>Metazoa</taxon>
        <taxon>Chordata</taxon>
        <taxon>Craniata</taxon>
        <taxon>Vertebrata</taxon>
        <taxon>Euteleostomi</taxon>
        <taxon>Actinopterygii</taxon>
        <taxon>Chondrostei</taxon>
        <taxon>Acipenseriformes</taxon>
        <taxon>Polyodontidae</taxon>
        <taxon>Polyodon</taxon>
    </lineage>
</organism>
<dbReference type="PROSITE" id="PS50878">
    <property type="entry name" value="RT_POL"/>
    <property type="match status" value="1"/>
</dbReference>
<dbReference type="InterPro" id="IPR043502">
    <property type="entry name" value="DNA/RNA_pol_sf"/>
</dbReference>
<evidence type="ECO:0000313" key="4">
    <source>
        <dbReference type="EMBL" id="MBN3286256.1"/>
    </source>
</evidence>
<evidence type="ECO:0000256" key="2">
    <source>
        <dbReference type="SAM" id="SignalP"/>
    </source>
</evidence>
<evidence type="ECO:0000256" key="1">
    <source>
        <dbReference type="SAM" id="Coils"/>
    </source>
</evidence>
<evidence type="ECO:0000259" key="3">
    <source>
        <dbReference type="PROSITE" id="PS50878"/>
    </source>
</evidence>
<keyword evidence="1" id="KW-0175">Coiled coil</keyword>
<dbReference type="EMBL" id="JAAWVQ010156491">
    <property type="protein sequence ID" value="MBN3286256.1"/>
    <property type="molecule type" value="Genomic_DNA"/>
</dbReference>
<feature type="non-terminal residue" evidence="4">
    <location>
        <position position="1303"/>
    </location>
</feature>
<gene>
    <name evidence="4" type="primary">Ytx2_9</name>
    <name evidence="4" type="ORF">GTO93_0016988</name>
</gene>
<feature type="chain" id="PRO_5047057015" evidence="2">
    <location>
        <begin position="20"/>
        <end position="1303"/>
    </location>
</feature>
<dbReference type="Gene3D" id="3.60.10.10">
    <property type="entry name" value="Endonuclease/exonuclease/phosphatase"/>
    <property type="match status" value="1"/>
</dbReference>
<name>A0ABS2YIY1_POLSP</name>
<dbReference type="InterPro" id="IPR026960">
    <property type="entry name" value="RVT-Znf"/>
</dbReference>
<dbReference type="CDD" id="cd09076">
    <property type="entry name" value="L1-EN"/>
    <property type="match status" value="1"/>
</dbReference>
<dbReference type="Pfam" id="PF03372">
    <property type="entry name" value="Exo_endo_phos"/>
    <property type="match status" value="1"/>
</dbReference>
<dbReference type="InterPro" id="IPR000477">
    <property type="entry name" value="RT_dom"/>
</dbReference>
<sequence length="1303" mass="149624">IVFSSLFLLSLFPMEQIQIATFNVNGCRSVDKRARLFHFITQKRVNVMFLQETHTDSMNESEWLSEWKGRGVFSHGSNVSAGVAVLFSPGLQIDILSVSEEIQGRLLKIETVFKGTEIVFINLYAPNEGREKVLFFKKLNQVLSNCNPAHMILVGGDFNCTEHFIMDRNHEEPHPQSSKELSAVLKVQSLVDVWRNLYPRVKQYTWVKINNNNQISKARLDRLYCTKQNLNQIFKSNIIPTMLSDHHCVLLTICLPSAAPSKSYWHFNTKLLEDKQFLDLFKAFWVSWRQQSMKYSSIQQWWDIGKIQIKIFCQQYTLNTTRVLNQTVEELEREILRIETKITLDSDENIFQSLREKRETLSSLLEERVKGSLIRSRFTQLKDMDAPTKFFFNLEKKVVESKQLFCVRLPCGKEVHSKEDINRAAVLFYTQLFSAEPCDEEQIALLHQDLPKLSQEEQRPLEACLTMQELTEAVTQMSPGKAPGIDGLQAEFYKKLWPVIGEDLFRVLQECIREGELPLSCRRAVITLLPKKGDLKELKNWRPVSLLCSDYKIFSKALANRLRECIHTVVHKDQSYCIPGRTIFDNIFLIRDFLTASNLFNLDLGIISLDQEKAFDRVDHKYLVKTLQSFGFGPNFISFISLLYKNVFGVLKINNSLSCPFSVYRGIRQGCSLSGMLYALSIEPLLCHLRRKLAGLRIPVTPNAPPVKLSAYADDVNVFITSHADVSALRDSLDIFQKASSAKVNWGKCSTFLSGEWRGAGPPTLPQPLRWGGIGIKVLGVYLGERQYEFKNWEDLAEKVKGRLQCWRWLIPQLSYKGRVLVINNLVASMLWHRLVCLDPPPGLINDIQRVLLEFFWSGHHWLKPAVLYLPPSEGGQGLVDVRSRVATFRLQAVQRLLFLPELSWRNIAFSFLHRVRELGWDWQLFLINLSQLDTNELPDFYKNMLNAWRMVKVERLEDYLTVGALLEEPLFFNSLFPADGFQSGALCSSFAKGGITKLKDLLQVSIGRWTEVESLAKHLGIHSLRVLENLLKKLRDSFSPRVTEMLNQALGGNDEQELTCPSFLVSPAVPENLGEGLYSIERLQQLPAHSSGKKELYRLCVKVCHVNALKTLPDTRWRAHVDCVGSTAPAWRSLYKPPLPKRSGDLQWRILHGIIATGRHVHRIDPAVSKDCAFCGEEETLFHLFTDCRRLDPLFNAIAELLISLNVIFTKELFIFNFPYSHKTRFKSALINFIFGQGKLAIWKTRKNKLQGSGIYNVELMLKLLLKTRIQIDFVYFSLVHDLQSFQQRWCVNEGLCVLGEE</sequence>
<accession>A0ABS2YIY1</accession>
<dbReference type="Pfam" id="PF00078">
    <property type="entry name" value="RVT_1"/>
    <property type="match status" value="1"/>
</dbReference>
<proteinExistence type="predicted"/>
<dbReference type="SUPFAM" id="SSF56219">
    <property type="entry name" value="DNase I-like"/>
    <property type="match status" value="1"/>
</dbReference>
<dbReference type="Proteomes" id="UP001166093">
    <property type="component" value="Unassembled WGS sequence"/>
</dbReference>
<keyword evidence="2" id="KW-0732">Signal</keyword>
<feature type="signal peptide" evidence="2">
    <location>
        <begin position="1"/>
        <end position="19"/>
    </location>
</feature>
<comment type="caution">
    <text evidence="4">The sequence shown here is derived from an EMBL/GenBank/DDBJ whole genome shotgun (WGS) entry which is preliminary data.</text>
</comment>
<dbReference type="InterPro" id="IPR005135">
    <property type="entry name" value="Endo/exonuclease/phosphatase"/>
</dbReference>
<reference evidence="4" key="1">
    <citation type="journal article" date="2021" name="Cell">
        <title>Tracing the genetic footprints of vertebrate landing in non-teleost ray-finned fishes.</title>
        <authorList>
            <person name="Bi X."/>
            <person name="Wang K."/>
            <person name="Yang L."/>
            <person name="Pan H."/>
            <person name="Jiang H."/>
            <person name="Wei Q."/>
            <person name="Fang M."/>
            <person name="Yu H."/>
            <person name="Zhu C."/>
            <person name="Cai Y."/>
            <person name="He Y."/>
            <person name="Gan X."/>
            <person name="Zeng H."/>
            <person name="Yu D."/>
            <person name="Zhu Y."/>
            <person name="Jiang H."/>
            <person name="Qiu Q."/>
            <person name="Yang H."/>
            <person name="Zhang Y.E."/>
            <person name="Wang W."/>
            <person name="Zhu M."/>
            <person name="He S."/>
            <person name="Zhang G."/>
        </authorList>
    </citation>
    <scope>NUCLEOTIDE SEQUENCE</scope>
    <source>
        <tissue evidence="4">Muscle</tissue>
    </source>
</reference>
<protein>
    <submittedName>
        <fullName evidence="4">YTX2 protein</fullName>
    </submittedName>
</protein>
<dbReference type="CDD" id="cd01650">
    <property type="entry name" value="RT_nLTR_like"/>
    <property type="match status" value="1"/>
</dbReference>
<dbReference type="Pfam" id="PF13966">
    <property type="entry name" value="zf-RVT"/>
    <property type="match status" value="1"/>
</dbReference>